<dbReference type="CDD" id="cd04584">
    <property type="entry name" value="CBS_pair_AcuB_like"/>
    <property type="match status" value="1"/>
</dbReference>
<dbReference type="EMBL" id="FUXI01000016">
    <property type="protein sequence ID" value="SJZ81312.1"/>
    <property type="molecule type" value="Genomic_DNA"/>
</dbReference>
<dbReference type="SUPFAM" id="SSF55021">
    <property type="entry name" value="ACT-like"/>
    <property type="match status" value="1"/>
</dbReference>
<dbReference type="Proteomes" id="UP000190328">
    <property type="component" value="Unassembled WGS sequence"/>
</dbReference>
<dbReference type="RefSeq" id="WP_078807480.1">
    <property type="nucleotide sequence ID" value="NZ_FUXI01000016.1"/>
</dbReference>
<feature type="domain" description="CBS" evidence="3">
    <location>
        <begin position="7"/>
        <end position="63"/>
    </location>
</feature>
<dbReference type="InterPro" id="IPR046342">
    <property type="entry name" value="CBS_dom_sf"/>
</dbReference>
<dbReference type="OrthoDB" id="9802114at2"/>
<dbReference type="PANTHER" id="PTHR43080:SF2">
    <property type="entry name" value="CBS DOMAIN-CONTAINING PROTEIN"/>
    <property type="match status" value="1"/>
</dbReference>
<dbReference type="InterPro" id="IPR002912">
    <property type="entry name" value="ACT_dom"/>
</dbReference>
<dbReference type="Gene3D" id="3.10.580.10">
    <property type="entry name" value="CBS-domain"/>
    <property type="match status" value="1"/>
</dbReference>
<dbReference type="Pfam" id="PF00571">
    <property type="entry name" value="CBS"/>
    <property type="match status" value="2"/>
</dbReference>
<evidence type="ECO:0000313" key="6">
    <source>
        <dbReference type="Proteomes" id="UP000190328"/>
    </source>
</evidence>
<evidence type="ECO:0000259" key="4">
    <source>
        <dbReference type="PROSITE" id="PS51671"/>
    </source>
</evidence>
<dbReference type="PROSITE" id="PS51371">
    <property type="entry name" value="CBS"/>
    <property type="match status" value="2"/>
</dbReference>
<evidence type="ECO:0000259" key="3">
    <source>
        <dbReference type="PROSITE" id="PS51371"/>
    </source>
</evidence>
<dbReference type="PANTHER" id="PTHR43080">
    <property type="entry name" value="CBS DOMAIN-CONTAINING PROTEIN CBSX3, MITOCHONDRIAL"/>
    <property type="match status" value="1"/>
</dbReference>
<dbReference type="PROSITE" id="PS51671">
    <property type="entry name" value="ACT"/>
    <property type="match status" value="1"/>
</dbReference>
<organism evidence="5 6">
    <name type="scientific">Pilibacter termitis</name>
    <dbReference type="NCBI Taxonomy" id="263852"/>
    <lineage>
        <taxon>Bacteria</taxon>
        <taxon>Bacillati</taxon>
        <taxon>Bacillota</taxon>
        <taxon>Bacilli</taxon>
        <taxon>Lactobacillales</taxon>
        <taxon>Enterococcaceae</taxon>
        <taxon>Pilibacter</taxon>
    </lineage>
</organism>
<evidence type="ECO:0000256" key="2">
    <source>
        <dbReference type="PROSITE-ProRule" id="PRU00703"/>
    </source>
</evidence>
<dbReference type="InterPro" id="IPR051257">
    <property type="entry name" value="Diverse_CBS-Domain"/>
</dbReference>
<dbReference type="InterPro" id="IPR000644">
    <property type="entry name" value="CBS_dom"/>
</dbReference>
<keyword evidence="6" id="KW-1185">Reference proteome</keyword>
<feature type="domain" description="CBS" evidence="3">
    <location>
        <begin position="81"/>
        <end position="139"/>
    </location>
</feature>
<dbReference type="SMART" id="SM00116">
    <property type="entry name" value="CBS"/>
    <property type="match status" value="2"/>
</dbReference>
<sequence>MAIKDFMTKEVFSVTSDTKISKAATLMEEKNVHRLPVIDNGKLVGLITEGTMKEASPSKATSLSVYEMNYLLNKTIVRDVMIHKVETISPDATLEDGVFMMRSKNIGVLPVVEGEQVVGIITDKDIFDAFLHVAGYGELGARVILKFSKEEDHPGSLAKVVELIASKEINIQTLLVNPKEDGSVIAEIQTNGEVAILKDLFANETFEILDIKTTGEV</sequence>
<dbReference type="STRING" id="263852.SAMN02745116_01499"/>
<feature type="domain" description="ACT" evidence="4">
    <location>
        <begin position="145"/>
        <end position="217"/>
    </location>
</feature>
<dbReference type="AlphaFoldDB" id="A0A1T4NQ42"/>
<protein>
    <submittedName>
        <fullName evidence="5">Acetoin utilization protein AcuB</fullName>
    </submittedName>
</protein>
<keyword evidence="1 2" id="KW-0129">CBS domain</keyword>
<accession>A0A1T4NQ42</accession>
<proteinExistence type="predicted"/>
<dbReference type="Gene3D" id="3.30.70.260">
    <property type="match status" value="1"/>
</dbReference>
<dbReference type="SUPFAM" id="SSF54631">
    <property type="entry name" value="CBS-domain pair"/>
    <property type="match status" value="1"/>
</dbReference>
<name>A0A1T4NQ42_9ENTE</name>
<gene>
    <name evidence="5" type="ORF">SAMN02745116_01499</name>
</gene>
<dbReference type="InterPro" id="IPR045865">
    <property type="entry name" value="ACT-like_dom_sf"/>
</dbReference>
<reference evidence="5 6" key="1">
    <citation type="submission" date="2017-02" db="EMBL/GenBank/DDBJ databases">
        <authorList>
            <person name="Peterson S.W."/>
        </authorList>
    </citation>
    <scope>NUCLEOTIDE SEQUENCE [LARGE SCALE GENOMIC DNA]</scope>
    <source>
        <strain evidence="5 6">ATCC BAA-1030</strain>
    </source>
</reference>
<evidence type="ECO:0000256" key="1">
    <source>
        <dbReference type="ARBA" id="ARBA00023122"/>
    </source>
</evidence>
<evidence type="ECO:0000313" key="5">
    <source>
        <dbReference type="EMBL" id="SJZ81312.1"/>
    </source>
</evidence>